<evidence type="ECO:0000313" key="10">
    <source>
        <dbReference type="Proteomes" id="UP001232536"/>
    </source>
</evidence>
<accession>A0ABT9D9P7</accession>
<feature type="transmembrane region" description="Helical" evidence="6">
    <location>
        <begin position="12"/>
        <end position="31"/>
    </location>
</feature>
<organism evidence="9 10">
    <name type="scientific">Actinotalea lenta</name>
    <dbReference type="NCBI Taxonomy" id="3064654"/>
    <lineage>
        <taxon>Bacteria</taxon>
        <taxon>Bacillati</taxon>
        <taxon>Actinomycetota</taxon>
        <taxon>Actinomycetes</taxon>
        <taxon>Micrococcales</taxon>
        <taxon>Cellulomonadaceae</taxon>
        <taxon>Actinotalea</taxon>
    </lineage>
</organism>
<keyword evidence="5 6" id="KW-0472">Membrane</keyword>
<sequence>MHIFSSLWDAFWLFFWVIAFIAYLWALVAVISDLFRDRELSGWWKALWLVALIVLPVLTMVVYLIARGQGMARRSAQAARADRQAAEDYLRSVAGTGPATEIARAKELLDAGAITPQEFDRLKDRALA</sequence>
<name>A0ABT9D9P7_9CELL</name>
<dbReference type="EMBL" id="JAUQYP010000001">
    <property type="protein sequence ID" value="MDO8106031.1"/>
    <property type="molecule type" value="Genomic_DNA"/>
</dbReference>
<reference evidence="9 10" key="1">
    <citation type="submission" date="2023-07" db="EMBL/GenBank/DDBJ databases">
        <title>Description of novel actinomycetes strains, isolated from tidal flat sediment.</title>
        <authorList>
            <person name="Lu C."/>
        </authorList>
    </citation>
    <scope>NUCLEOTIDE SEQUENCE [LARGE SCALE GENOMIC DNA]</scope>
    <source>
        <strain evidence="9 10">SYSU T00b441</strain>
    </source>
</reference>
<dbReference type="InterPro" id="IPR027379">
    <property type="entry name" value="CLS_N"/>
</dbReference>
<dbReference type="RefSeq" id="WP_304599724.1">
    <property type="nucleotide sequence ID" value="NZ_JAUQYP010000001.1"/>
</dbReference>
<comment type="subcellular location">
    <subcellularLocation>
        <location evidence="1">Cell membrane</location>
        <topology evidence="1">Multi-pass membrane protein</topology>
    </subcellularLocation>
</comment>
<dbReference type="Pfam" id="PF09851">
    <property type="entry name" value="SHOCT"/>
    <property type="match status" value="1"/>
</dbReference>
<dbReference type="Pfam" id="PF13396">
    <property type="entry name" value="PLDc_N"/>
    <property type="match status" value="1"/>
</dbReference>
<keyword evidence="2" id="KW-1003">Cell membrane</keyword>
<evidence type="ECO:0000313" key="9">
    <source>
        <dbReference type="EMBL" id="MDO8106031.1"/>
    </source>
</evidence>
<evidence type="ECO:0000256" key="4">
    <source>
        <dbReference type="ARBA" id="ARBA00022989"/>
    </source>
</evidence>
<keyword evidence="4 6" id="KW-1133">Transmembrane helix</keyword>
<keyword evidence="3 6" id="KW-0812">Transmembrane</keyword>
<evidence type="ECO:0000259" key="8">
    <source>
        <dbReference type="Pfam" id="PF13396"/>
    </source>
</evidence>
<feature type="transmembrane region" description="Helical" evidence="6">
    <location>
        <begin position="43"/>
        <end position="66"/>
    </location>
</feature>
<gene>
    <name evidence="9" type="ORF">Q6348_02340</name>
</gene>
<feature type="domain" description="Cardiolipin synthase N-terminal" evidence="8">
    <location>
        <begin position="21"/>
        <end position="67"/>
    </location>
</feature>
<dbReference type="InterPro" id="IPR018649">
    <property type="entry name" value="SHOCT"/>
</dbReference>
<comment type="caution">
    <text evidence="9">The sequence shown here is derived from an EMBL/GenBank/DDBJ whole genome shotgun (WGS) entry which is preliminary data.</text>
</comment>
<evidence type="ECO:0000256" key="6">
    <source>
        <dbReference type="SAM" id="Phobius"/>
    </source>
</evidence>
<evidence type="ECO:0000256" key="5">
    <source>
        <dbReference type="ARBA" id="ARBA00023136"/>
    </source>
</evidence>
<protein>
    <submittedName>
        <fullName evidence="9">SHOCT domain-containing protein</fullName>
    </submittedName>
</protein>
<evidence type="ECO:0000256" key="2">
    <source>
        <dbReference type="ARBA" id="ARBA00022475"/>
    </source>
</evidence>
<evidence type="ECO:0000259" key="7">
    <source>
        <dbReference type="Pfam" id="PF09851"/>
    </source>
</evidence>
<evidence type="ECO:0000256" key="3">
    <source>
        <dbReference type="ARBA" id="ARBA00022692"/>
    </source>
</evidence>
<evidence type="ECO:0000256" key="1">
    <source>
        <dbReference type="ARBA" id="ARBA00004651"/>
    </source>
</evidence>
<keyword evidence="10" id="KW-1185">Reference proteome</keyword>
<feature type="domain" description="SHOCT" evidence="7">
    <location>
        <begin position="101"/>
        <end position="127"/>
    </location>
</feature>
<proteinExistence type="predicted"/>
<dbReference type="Proteomes" id="UP001232536">
    <property type="component" value="Unassembled WGS sequence"/>
</dbReference>